<dbReference type="Gene3D" id="3.40.50.1820">
    <property type="entry name" value="alpha/beta hydrolase"/>
    <property type="match status" value="1"/>
</dbReference>
<protein>
    <submittedName>
        <fullName evidence="3">Carboxylesterase 3</fullName>
    </submittedName>
</protein>
<gene>
    <name evidence="3" type="primary">F5H242</name>
</gene>
<reference evidence="3" key="1">
    <citation type="submission" date="2012-11" db="EMBL/GenBank/DDBJ databases">
        <title>An American mink transcriptome.</title>
        <authorList>
            <person name="Anistoroaei R."/>
            <person name="Christensen K."/>
        </authorList>
    </citation>
    <scope>NUCLEOTIDE SEQUENCE</scope>
    <source>
        <tissue evidence="3">Pool of brain</tissue>
    </source>
</reference>
<name>U6CNM1_NEOVI</name>
<evidence type="ECO:0000256" key="1">
    <source>
        <dbReference type="ARBA" id="ARBA00005964"/>
    </source>
</evidence>
<dbReference type="InterPro" id="IPR029058">
    <property type="entry name" value="AB_hydrolase_fold"/>
</dbReference>
<sequence length="149" mass="17090">MNFSIGLQDSGVPIFFYEFQHRPSSFAKIKPEWVRADHGAELAFMFGGPFLMDESSLLAFPEATEEEQQLSLTMMAQWTQFARTGDPNGEGLPLWPSYNKLGQYLEISPTPRVGHKLREARMHFWTETLPAKIQQWQQTQKGRKALGEL</sequence>
<dbReference type="AlphaFoldDB" id="U6CNM1"/>
<dbReference type="SUPFAM" id="SSF53474">
    <property type="entry name" value="alpha/beta-Hydrolases"/>
    <property type="match status" value="1"/>
</dbReference>
<evidence type="ECO:0000313" key="3">
    <source>
        <dbReference type="EMBL" id="CCP72051.1"/>
    </source>
</evidence>
<dbReference type="EMBL" id="HAAF01000225">
    <property type="protein sequence ID" value="CCP72051.1"/>
    <property type="molecule type" value="mRNA"/>
</dbReference>
<dbReference type="Pfam" id="PF00135">
    <property type="entry name" value="COesterase"/>
    <property type="match status" value="1"/>
</dbReference>
<dbReference type="PANTHER" id="PTHR43903">
    <property type="entry name" value="NEUROLIGIN"/>
    <property type="match status" value="1"/>
</dbReference>
<organism evidence="3">
    <name type="scientific">Neovison vison</name>
    <name type="common">American mink</name>
    <name type="synonym">Mustela vison</name>
    <dbReference type="NCBI Taxonomy" id="452646"/>
    <lineage>
        <taxon>Eukaryota</taxon>
        <taxon>Metazoa</taxon>
        <taxon>Chordata</taxon>
        <taxon>Craniata</taxon>
        <taxon>Vertebrata</taxon>
        <taxon>Euteleostomi</taxon>
        <taxon>Mammalia</taxon>
        <taxon>Eutheria</taxon>
        <taxon>Laurasiatheria</taxon>
        <taxon>Carnivora</taxon>
        <taxon>Caniformia</taxon>
        <taxon>Musteloidea</taxon>
        <taxon>Mustelidae</taxon>
        <taxon>Mustelinae</taxon>
        <taxon>Neogale</taxon>
    </lineage>
</organism>
<feature type="domain" description="Carboxylesterase type B" evidence="2">
    <location>
        <begin position="9"/>
        <end position="125"/>
    </location>
</feature>
<comment type="similarity">
    <text evidence="1">Belongs to the type-B carboxylesterase/lipase family.</text>
</comment>
<accession>U6CNM1</accession>
<proteinExistence type="evidence at transcript level"/>
<dbReference type="InterPro" id="IPR051093">
    <property type="entry name" value="Neuroligin/BSAL"/>
</dbReference>
<evidence type="ECO:0000259" key="2">
    <source>
        <dbReference type="Pfam" id="PF00135"/>
    </source>
</evidence>
<dbReference type="InterPro" id="IPR002018">
    <property type="entry name" value="CarbesteraseB"/>
</dbReference>